<name>A0A0F5L6Z7_9HYPH</name>
<evidence type="ECO:0000256" key="1">
    <source>
        <dbReference type="SAM" id="MobiDB-lite"/>
    </source>
</evidence>
<gene>
    <name evidence="2" type="ORF">VW29_18015</name>
</gene>
<evidence type="ECO:0000313" key="3">
    <source>
        <dbReference type="Proteomes" id="UP000033608"/>
    </source>
</evidence>
<sequence>MWSRETGQQELGGKAVTKGAGREGVRRLCAEHRWGGEVEDAGGQIARVRARRGIAGVARYAPGVS</sequence>
<dbReference type="PATRIC" id="fig|1121477.3.peg.361"/>
<dbReference type="Proteomes" id="UP000033608">
    <property type="component" value="Unassembled WGS sequence"/>
</dbReference>
<dbReference type="AlphaFoldDB" id="A0A0F5L6Z7"/>
<reference evidence="2 3" key="1">
    <citation type="submission" date="2015-03" db="EMBL/GenBank/DDBJ databases">
        <authorList>
            <person name="Hassan Y.I."/>
            <person name="Lepp D."/>
            <person name="Zhou T."/>
        </authorList>
    </citation>
    <scope>NUCLEOTIDE SEQUENCE [LARGE SCALE GENOMIC DNA]</scope>
    <source>
        <strain evidence="2 3">DSM 17137</strain>
    </source>
</reference>
<dbReference type="EMBL" id="LAJF01000129">
    <property type="protein sequence ID" value="KKB78161.1"/>
    <property type="molecule type" value="Genomic_DNA"/>
</dbReference>
<feature type="region of interest" description="Disordered" evidence="1">
    <location>
        <begin position="1"/>
        <end position="22"/>
    </location>
</feature>
<proteinExistence type="predicted"/>
<evidence type="ECO:0000313" key="2">
    <source>
        <dbReference type="EMBL" id="KKB78161.1"/>
    </source>
</evidence>
<organism evidence="2 3">
    <name type="scientific">Devosia limi DSM 17137</name>
    <dbReference type="NCBI Taxonomy" id="1121477"/>
    <lineage>
        <taxon>Bacteria</taxon>
        <taxon>Pseudomonadati</taxon>
        <taxon>Pseudomonadota</taxon>
        <taxon>Alphaproteobacteria</taxon>
        <taxon>Hyphomicrobiales</taxon>
        <taxon>Devosiaceae</taxon>
        <taxon>Devosia</taxon>
    </lineage>
</organism>
<keyword evidence="3" id="KW-1185">Reference proteome</keyword>
<accession>A0A0F5L6Z7</accession>
<protein>
    <submittedName>
        <fullName evidence="2">Uncharacterized protein</fullName>
    </submittedName>
</protein>
<comment type="caution">
    <text evidence="2">The sequence shown here is derived from an EMBL/GenBank/DDBJ whole genome shotgun (WGS) entry which is preliminary data.</text>
</comment>